<gene>
    <name evidence="5" type="ORF">GRI47_06590</name>
</gene>
<dbReference type="InterPro" id="IPR052155">
    <property type="entry name" value="Biofilm_reg_signaling"/>
</dbReference>
<dbReference type="Gene3D" id="3.20.20.450">
    <property type="entry name" value="EAL domain"/>
    <property type="match status" value="1"/>
</dbReference>
<evidence type="ECO:0000259" key="4">
    <source>
        <dbReference type="PROSITE" id="PS50887"/>
    </source>
</evidence>
<accession>A0A844Y8F7</accession>
<proteinExistence type="predicted"/>
<protein>
    <submittedName>
        <fullName evidence="5">EAL domain-containing protein</fullName>
    </submittedName>
</protein>
<evidence type="ECO:0000256" key="2">
    <source>
        <dbReference type="SAM" id="Phobius"/>
    </source>
</evidence>
<dbReference type="SUPFAM" id="SSF55073">
    <property type="entry name" value="Nucleotide cyclase"/>
    <property type="match status" value="1"/>
</dbReference>
<dbReference type="NCBIfam" id="TIGR00254">
    <property type="entry name" value="GGDEF"/>
    <property type="match status" value="1"/>
</dbReference>
<name>A0A844Y8F7_9SPHN</name>
<reference evidence="5 6" key="1">
    <citation type="submission" date="2019-12" db="EMBL/GenBank/DDBJ databases">
        <title>Genomic-based taxomic classification of the family Erythrobacteraceae.</title>
        <authorList>
            <person name="Xu L."/>
        </authorList>
    </citation>
    <scope>NUCLEOTIDE SEQUENCE [LARGE SCALE GENOMIC DNA]</scope>
    <source>
        <strain evidence="5 6">JCM 17468</strain>
    </source>
</reference>
<keyword evidence="2" id="KW-0472">Membrane</keyword>
<keyword evidence="6" id="KW-1185">Reference proteome</keyword>
<feature type="transmembrane region" description="Helical" evidence="2">
    <location>
        <begin position="34"/>
        <end position="59"/>
    </location>
</feature>
<dbReference type="Pfam" id="PF00990">
    <property type="entry name" value="GGDEF"/>
    <property type="match status" value="1"/>
</dbReference>
<dbReference type="RefSeq" id="WP_160660501.1">
    <property type="nucleotide sequence ID" value="NZ_BAABDV010000001.1"/>
</dbReference>
<dbReference type="SMART" id="SM00267">
    <property type="entry name" value="GGDEF"/>
    <property type="match status" value="1"/>
</dbReference>
<feature type="transmembrane region" description="Helical" evidence="2">
    <location>
        <begin position="71"/>
        <end position="91"/>
    </location>
</feature>
<feature type="domain" description="GGDEF" evidence="4">
    <location>
        <begin position="142"/>
        <end position="282"/>
    </location>
</feature>
<dbReference type="SUPFAM" id="SSF141868">
    <property type="entry name" value="EAL domain-like"/>
    <property type="match status" value="1"/>
</dbReference>
<dbReference type="CDD" id="cd01948">
    <property type="entry name" value="EAL"/>
    <property type="match status" value="1"/>
</dbReference>
<dbReference type="Gene3D" id="3.30.70.270">
    <property type="match status" value="1"/>
</dbReference>
<dbReference type="InterPro" id="IPR035919">
    <property type="entry name" value="EAL_sf"/>
</dbReference>
<sequence>MPTISETQGEPLDGAVQSQDSGDARTHPHARREFVARGVALAAITLFVAVGGTVLPQLLGAWRGLTDAPDQVLASAMLLNIAIILIGWRRYKSLAIELKDRIRSENEARNEARLDSLTGCHNRRSVAPAMNELHRRAESDDRRVAVLLIDLDNFKHINDVHGHTAGDAVLREVATRMRAILPTDAVIARIGGDEFAIAIMHDRSAQQEIETLASVLIEAIAQPIAIQDFTIDTSMSVGMVGCRDVPPALSPEEWPNEMMHKADIAMYHAKKHGKQRSVWFEPVMEQELKFRSQLENGIRAGIAAGEFVPFYEQQVDVESGRLTGFEMLARWQSPALGLVGPDIFIPIAEEIGVIDELSECLIVQAFRDAREWSPDLTLSVNISPVQLRDPWFSQKLLKLLIQHSFPASRLEIEITESCLHDNIASVRSMITSLRNQGVSVSLDDFGTGYASLSQLRTLPFDRIKIDRSFIREINNGEASSKLVDAIVAMGAGLKMPITAEGIEDEAILETLQSMRGLKGQGYHYGYPENAAGVIDRLREHDLLANLDRELTSAPRAATGGS</sequence>
<dbReference type="Pfam" id="PF00563">
    <property type="entry name" value="EAL"/>
    <property type="match status" value="1"/>
</dbReference>
<keyword evidence="2" id="KW-1133">Transmembrane helix</keyword>
<dbReference type="InterPro" id="IPR043128">
    <property type="entry name" value="Rev_trsase/Diguanyl_cyclase"/>
</dbReference>
<dbReference type="EMBL" id="WTYD01000001">
    <property type="protein sequence ID" value="MXO53677.1"/>
    <property type="molecule type" value="Genomic_DNA"/>
</dbReference>
<feature type="domain" description="EAL" evidence="3">
    <location>
        <begin position="291"/>
        <end position="541"/>
    </location>
</feature>
<dbReference type="AlphaFoldDB" id="A0A844Y8F7"/>
<evidence type="ECO:0000259" key="3">
    <source>
        <dbReference type="PROSITE" id="PS50883"/>
    </source>
</evidence>
<evidence type="ECO:0000256" key="1">
    <source>
        <dbReference type="SAM" id="MobiDB-lite"/>
    </source>
</evidence>
<dbReference type="SMART" id="SM00052">
    <property type="entry name" value="EAL"/>
    <property type="match status" value="1"/>
</dbReference>
<dbReference type="InterPro" id="IPR000160">
    <property type="entry name" value="GGDEF_dom"/>
</dbReference>
<dbReference type="PROSITE" id="PS50883">
    <property type="entry name" value="EAL"/>
    <property type="match status" value="1"/>
</dbReference>
<dbReference type="InterPro" id="IPR029787">
    <property type="entry name" value="Nucleotide_cyclase"/>
</dbReference>
<dbReference type="PANTHER" id="PTHR44757">
    <property type="entry name" value="DIGUANYLATE CYCLASE DGCP"/>
    <property type="match status" value="1"/>
</dbReference>
<comment type="caution">
    <text evidence="5">The sequence shown here is derived from an EMBL/GenBank/DDBJ whole genome shotgun (WGS) entry which is preliminary data.</text>
</comment>
<evidence type="ECO:0000313" key="6">
    <source>
        <dbReference type="Proteomes" id="UP000430272"/>
    </source>
</evidence>
<dbReference type="Proteomes" id="UP000430272">
    <property type="component" value="Unassembled WGS sequence"/>
</dbReference>
<organism evidence="5 6">
    <name type="scientific">Qipengyuania pelagi</name>
    <dbReference type="NCBI Taxonomy" id="994320"/>
    <lineage>
        <taxon>Bacteria</taxon>
        <taxon>Pseudomonadati</taxon>
        <taxon>Pseudomonadota</taxon>
        <taxon>Alphaproteobacteria</taxon>
        <taxon>Sphingomonadales</taxon>
        <taxon>Erythrobacteraceae</taxon>
        <taxon>Qipengyuania</taxon>
    </lineage>
</organism>
<dbReference type="OrthoDB" id="9814202at2"/>
<evidence type="ECO:0000313" key="5">
    <source>
        <dbReference type="EMBL" id="MXO53677.1"/>
    </source>
</evidence>
<dbReference type="PROSITE" id="PS50887">
    <property type="entry name" value="GGDEF"/>
    <property type="match status" value="1"/>
</dbReference>
<dbReference type="PANTHER" id="PTHR44757:SF2">
    <property type="entry name" value="BIOFILM ARCHITECTURE MAINTENANCE PROTEIN MBAA"/>
    <property type="match status" value="1"/>
</dbReference>
<feature type="region of interest" description="Disordered" evidence="1">
    <location>
        <begin position="1"/>
        <end position="26"/>
    </location>
</feature>
<dbReference type="CDD" id="cd01949">
    <property type="entry name" value="GGDEF"/>
    <property type="match status" value="1"/>
</dbReference>
<dbReference type="InterPro" id="IPR001633">
    <property type="entry name" value="EAL_dom"/>
</dbReference>
<keyword evidence="2" id="KW-0812">Transmembrane</keyword>